<evidence type="ECO:0000313" key="10">
    <source>
        <dbReference type="Proteomes" id="UP000053317"/>
    </source>
</evidence>
<keyword evidence="5" id="KW-0804">Transcription</keyword>
<sequence>MARPKFNKRVIPEDESDGFIVSDNEPSSSRRTKKPRISGTSTVPSKDSEGNVYWELPSKRRVTITKFHGKTLVNIREYYEKDGKMLPGKKGVAMTMEVYAALIDLLPEIETALKENGENVPRPEYNIPSPEKAGADDEEAESTDELSAEERGKKSNFEATSDEEE</sequence>
<keyword evidence="3" id="KW-0805">Transcription regulation</keyword>
<evidence type="ECO:0000256" key="3">
    <source>
        <dbReference type="ARBA" id="ARBA00023015"/>
    </source>
</evidence>
<dbReference type="Gene3D" id="2.30.31.10">
    <property type="entry name" value="Transcriptional Coactivator Pc4, Chain A"/>
    <property type="match status" value="1"/>
</dbReference>
<evidence type="ECO:0000256" key="7">
    <source>
        <dbReference type="SAM" id="MobiDB-lite"/>
    </source>
</evidence>
<comment type="similarity">
    <text evidence="2">Belongs to the transcriptional coactivator PC4 family.</text>
</comment>
<evidence type="ECO:0000256" key="4">
    <source>
        <dbReference type="ARBA" id="ARBA00023125"/>
    </source>
</evidence>
<evidence type="ECO:0000256" key="1">
    <source>
        <dbReference type="ARBA" id="ARBA00004123"/>
    </source>
</evidence>
<dbReference type="OrthoDB" id="2505440at2759"/>
<dbReference type="Pfam" id="PF02229">
    <property type="entry name" value="PC4"/>
    <property type="match status" value="1"/>
</dbReference>
<proteinExistence type="inferred from homology"/>
<feature type="region of interest" description="Disordered" evidence="7">
    <location>
        <begin position="1"/>
        <end position="50"/>
    </location>
</feature>
<keyword evidence="10" id="KW-1185">Reference proteome</keyword>
<dbReference type="GO" id="GO:0003677">
    <property type="term" value="F:DNA binding"/>
    <property type="evidence" value="ECO:0007669"/>
    <property type="project" value="UniProtKB-KW"/>
</dbReference>
<dbReference type="Proteomes" id="UP000053317">
    <property type="component" value="Unassembled WGS sequence"/>
</dbReference>
<dbReference type="InterPro" id="IPR045125">
    <property type="entry name" value="Sub1/Tcp4-like"/>
</dbReference>
<feature type="domain" description="Transcriptional coactivator p15 (PC4) C-terminal" evidence="8">
    <location>
        <begin position="54"/>
        <end position="104"/>
    </location>
</feature>
<reference evidence="9 10" key="1">
    <citation type="submission" date="2015-05" db="EMBL/GenBank/DDBJ databases">
        <title>Distinctive expansion of gene families associated with plant cell wall degradation and secondary metabolism in the genomes of grapevine trunk pathogens.</title>
        <authorList>
            <person name="Lawrence D.P."/>
            <person name="Travadon R."/>
            <person name="Rolshausen P.E."/>
            <person name="Baumgartner K."/>
        </authorList>
    </citation>
    <scope>NUCLEOTIDE SEQUENCE [LARGE SCALE GENOMIC DNA]</scope>
    <source>
        <strain evidence="9">UCRPC4</strain>
    </source>
</reference>
<evidence type="ECO:0000256" key="5">
    <source>
        <dbReference type="ARBA" id="ARBA00023163"/>
    </source>
</evidence>
<gene>
    <name evidence="9" type="ORF">UCRPC4_g03046</name>
</gene>
<name>A0A0G2EL08_PHACM</name>
<feature type="compositionally biased region" description="Acidic residues" evidence="7">
    <location>
        <begin position="136"/>
        <end position="147"/>
    </location>
</feature>
<comment type="caution">
    <text evidence="9">The sequence shown here is derived from an EMBL/GenBank/DDBJ whole genome shotgun (WGS) entry which is preliminary data.</text>
</comment>
<dbReference type="GO" id="GO:0060261">
    <property type="term" value="P:positive regulation of transcription initiation by RNA polymerase II"/>
    <property type="evidence" value="ECO:0007669"/>
    <property type="project" value="InterPro"/>
</dbReference>
<evidence type="ECO:0000256" key="2">
    <source>
        <dbReference type="ARBA" id="ARBA00009001"/>
    </source>
</evidence>
<comment type="subcellular location">
    <subcellularLocation>
        <location evidence="1">Nucleus</location>
    </subcellularLocation>
</comment>
<feature type="region of interest" description="Disordered" evidence="7">
    <location>
        <begin position="114"/>
        <end position="165"/>
    </location>
</feature>
<dbReference type="GO" id="GO:0005634">
    <property type="term" value="C:nucleus"/>
    <property type="evidence" value="ECO:0007669"/>
    <property type="project" value="UniProtKB-SubCell"/>
</dbReference>
<dbReference type="InterPro" id="IPR009044">
    <property type="entry name" value="ssDNA-bd_transcriptional_reg"/>
</dbReference>
<dbReference type="AlphaFoldDB" id="A0A0G2EL08"/>
<dbReference type="SUPFAM" id="SSF54447">
    <property type="entry name" value="ssDNA-binding transcriptional regulator domain"/>
    <property type="match status" value="1"/>
</dbReference>
<keyword evidence="4" id="KW-0238">DNA-binding</keyword>
<keyword evidence="6" id="KW-0539">Nucleus</keyword>
<evidence type="ECO:0000256" key="6">
    <source>
        <dbReference type="ARBA" id="ARBA00023242"/>
    </source>
</evidence>
<accession>A0A0G2EL08</accession>
<evidence type="ECO:0000313" key="9">
    <source>
        <dbReference type="EMBL" id="KKY23039.1"/>
    </source>
</evidence>
<protein>
    <submittedName>
        <fullName evidence="9">Putative rna polymerase ii transcriptional</fullName>
    </submittedName>
</protein>
<organism evidence="9 10">
    <name type="scientific">Phaeomoniella chlamydospora</name>
    <name type="common">Phaeoacremonium chlamydosporum</name>
    <dbReference type="NCBI Taxonomy" id="158046"/>
    <lineage>
        <taxon>Eukaryota</taxon>
        <taxon>Fungi</taxon>
        <taxon>Dikarya</taxon>
        <taxon>Ascomycota</taxon>
        <taxon>Pezizomycotina</taxon>
        <taxon>Eurotiomycetes</taxon>
        <taxon>Chaetothyriomycetidae</taxon>
        <taxon>Phaeomoniellales</taxon>
        <taxon>Phaeomoniellaceae</taxon>
        <taxon>Phaeomoniella</taxon>
    </lineage>
</organism>
<dbReference type="InterPro" id="IPR003173">
    <property type="entry name" value="PC4_C"/>
</dbReference>
<dbReference type="EMBL" id="LCWF01000071">
    <property type="protein sequence ID" value="KKY23039.1"/>
    <property type="molecule type" value="Genomic_DNA"/>
</dbReference>
<dbReference type="PANTHER" id="PTHR13215">
    <property type="entry name" value="RNA POLYMERASE II TRANSCRIPTIONAL COACTIVATOR"/>
    <property type="match status" value="1"/>
</dbReference>
<reference evidence="9 10" key="2">
    <citation type="submission" date="2015-05" db="EMBL/GenBank/DDBJ databases">
        <authorList>
            <person name="Morales-Cruz A."/>
            <person name="Amrine K.C."/>
            <person name="Cantu D."/>
        </authorList>
    </citation>
    <scope>NUCLEOTIDE SEQUENCE [LARGE SCALE GENOMIC DNA]</scope>
    <source>
        <strain evidence="9">UCRPC4</strain>
    </source>
</reference>
<evidence type="ECO:0000259" key="8">
    <source>
        <dbReference type="Pfam" id="PF02229"/>
    </source>
</evidence>
<dbReference type="GO" id="GO:0003713">
    <property type="term" value="F:transcription coactivator activity"/>
    <property type="evidence" value="ECO:0007669"/>
    <property type="project" value="InterPro"/>
</dbReference>